<evidence type="ECO:0000256" key="2">
    <source>
        <dbReference type="ARBA" id="ARBA00023125"/>
    </source>
</evidence>
<keyword evidence="3" id="KW-0804">Transcription</keyword>
<dbReference type="SMART" id="SM00871">
    <property type="entry name" value="AraC_E_bind"/>
    <property type="match status" value="1"/>
</dbReference>
<protein>
    <submittedName>
        <fullName evidence="5">AraC family transcriptional regulator</fullName>
    </submittedName>
</protein>
<evidence type="ECO:0000313" key="5">
    <source>
        <dbReference type="EMBL" id="AXF56184.1"/>
    </source>
</evidence>
<evidence type="ECO:0000259" key="4">
    <source>
        <dbReference type="PROSITE" id="PS01124"/>
    </source>
</evidence>
<dbReference type="PANTHER" id="PTHR47504:SF5">
    <property type="entry name" value="RIGHT ORIGIN-BINDING PROTEIN"/>
    <property type="match status" value="1"/>
</dbReference>
<dbReference type="InterPro" id="IPR018060">
    <property type="entry name" value="HTH_AraC"/>
</dbReference>
<accession>A0A345BZ03</accession>
<dbReference type="PANTHER" id="PTHR47504">
    <property type="entry name" value="RIGHT ORIGIN-BINDING PROTEIN"/>
    <property type="match status" value="1"/>
</dbReference>
<keyword evidence="2" id="KW-0238">DNA-binding</keyword>
<dbReference type="EMBL" id="CP031092">
    <property type="protein sequence ID" value="AXF56184.1"/>
    <property type="molecule type" value="Genomic_DNA"/>
</dbReference>
<dbReference type="SMART" id="SM00342">
    <property type="entry name" value="HTH_ARAC"/>
    <property type="match status" value="1"/>
</dbReference>
<reference evidence="5 6" key="1">
    <citation type="journal article" date="2018" name="J. Microbiol.">
        <title>Salicibibacter kimchii gen. nov., sp. nov., a moderately halophilic and alkalitolerant bacterium in the family Bacillaceae, isolated from kimchi.</title>
        <authorList>
            <person name="Jang J.Y."/>
            <person name="Oh Y.J."/>
            <person name="Lim S.K."/>
            <person name="Park H.K."/>
            <person name="Lee C."/>
            <person name="Kim J.Y."/>
            <person name="Lee M.A."/>
            <person name="Choi H.J."/>
        </authorList>
    </citation>
    <scope>NUCLEOTIDE SEQUENCE [LARGE SCALE GENOMIC DNA]</scope>
    <source>
        <strain evidence="5 6">NKC1-1</strain>
    </source>
</reference>
<dbReference type="OrthoDB" id="9801123at2"/>
<evidence type="ECO:0000256" key="3">
    <source>
        <dbReference type="ARBA" id="ARBA00023163"/>
    </source>
</evidence>
<name>A0A345BZ03_9BACI</name>
<dbReference type="InterPro" id="IPR029442">
    <property type="entry name" value="GyrI-like"/>
</dbReference>
<dbReference type="Gene3D" id="3.20.80.10">
    <property type="entry name" value="Regulatory factor, effector binding domain"/>
    <property type="match status" value="1"/>
</dbReference>
<organism evidence="5 6">
    <name type="scientific">Salicibibacter kimchii</name>
    <dbReference type="NCBI Taxonomy" id="2099786"/>
    <lineage>
        <taxon>Bacteria</taxon>
        <taxon>Bacillati</taxon>
        <taxon>Bacillota</taxon>
        <taxon>Bacilli</taxon>
        <taxon>Bacillales</taxon>
        <taxon>Bacillaceae</taxon>
        <taxon>Salicibibacter</taxon>
    </lineage>
</organism>
<keyword evidence="1" id="KW-0805">Transcription regulation</keyword>
<dbReference type="InterPro" id="IPR018062">
    <property type="entry name" value="HTH_AraC-typ_CS"/>
</dbReference>
<dbReference type="PROSITE" id="PS00041">
    <property type="entry name" value="HTH_ARAC_FAMILY_1"/>
    <property type="match status" value="1"/>
</dbReference>
<feature type="domain" description="HTH araC/xylS-type" evidence="4">
    <location>
        <begin position="8"/>
        <end position="106"/>
    </location>
</feature>
<dbReference type="KEGG" id="rue:DT065_09235"/>
<evidence type="ECO:0000313" key="6">
    <source>
        <dbReference type="Proteomes" id="UP000252100"/>
    </source>
</evidence>
<dbReference type="InterPro" id="IPR010499">
    <property type="entry name" value="AraC_E-bd"/>
</dbReference>
<dbReference type="Proteomes" id="UP000252100">
    <property type="component" value="Chromosome"/>
</dbReference>
<dbReference type="Pfam" id="PF06445">
    <property type="entry name" value="GyrI-like"/>
    <property type="match status" value="1"/>
</dbReference>
<dbReference type="InterPro" id="IPR050959">
    <property type="entry name" value="MarA-like"/>
</dbReference>
<dbReference type="InterPro" id="IPR011256">
    <property type="entry name" value="Reg_factor_effector_dom_sf"/>
</dbReference>
<dbReference type="Pfam" id="PF12833">
    <property type="entry name" value="HTH_18"/>
    <property type="match status" value="1"/>
</dbReference>
<proteinExistence type="predicted"/>
<sequence length="274" mass="31482">MDLLENMNAAVSYIENNLVEEIKYEEVAKIACFSEHHFKRMFSFIAGIPLAEYVRRRRLTLAAFDLKEGDMRVIDVAIKYGYNSPDSFSRAFQTLHEVTPSSAKNSDVPLKAYPRMTFQIAIKGDVEMNYRFVEKEAFTVVGKKETVASSETEFNPKMWEHLEKIEQDVTPYDNTPFSGILHVSLTNENGDIEYYIATATTKSCPDEFDQLQISSNTWAVFEAKGKMPDALLTTWERVYNEWFPASGYELAEDPEFVKGNDTKTEIWVPVKKKK</sequence>
<evidence type="ECO:0000256" key="1">
    <source>
        <dbReference type="ARBA" id="ARBA00023015"/>
    </source>
</evidence>
<dbReference type="RefSeq" id="WP_114372740.1">
    <property type="nucleotide sequence ID" value="NZ_CP031092.1"/>
</dbReference>
<gene>
    <name evidence="5" type="ORF">DT065_09235</name>
</gene>
<dbReference type="PROSITE" id="PS01124">
    <property type="entry name" value="HTH_ARAC_FAMILY_2"/>
    <property type="match status" value="1"/>
</dbReference>
<keyword evidence="6" id="KW-1185">Reference proteome</keyword>
<dbReference type="AlphaFoldDB" id="A0A345BZ03"/>
<dbReference type="GO" id="GO:0003700">
    <property type="term" value="F:DNA-binding transcription factor activity"/>
    <property type="evidence" value="ECO:0007669"/>
    <property type="project" value="InterPro"/>
</dbReference>
<dbReference type="Gene3D" id="1.10.10.60">
    <property type="entry name" value="Homeodomain-like"/>
    <property type="match status" value="2"/>
</dbReference>
<dbReference type="SUPFAM" id="SSF55136">
    <property type="entry name" value="Probable bacterial effector-binding domain"/>
    <property type="match status" value="1"/>
</dbReference>
<dbReference type="InterPro" id="IPR009057">
    <property type="entry name" value="Homeodomain-like_sf"/>
</dbReference>
<dbReference type="SUPFAM" id="SSF46689">
    <property type="entry name" value="Homeodomain-like"/>
    <property type="match status" value="2"/>
</dbReference>
<dbReference type="GO" id="GO:0043565">
    <property type="term" value="F:sequence-specific DNA binding"/>
    <property type="evidence" value="ECO:0007669"/>
    <property type="project" value="InterPro"/>
</dbReference>